<dbReference type="Gene3D" id="1.10.150.470">
    <property type="match status" value="1"/>
</dbReference>
<dbReference type="GeneID" id="94546347"/>
<dbReference type="Pfam" id="PF02384">
    <property type="entry name" value="N6_Mtase"/>
    <property type="match status" value="1"/>
</dbReference>
<sequence>MYEEITTATNQLQQAIKLIAAELDISTIEATIILFSVMLDQEDVDFASLSGEMQGQIHALIAASAFQDLAVASKRQVLQFLLVSVMQTDGLPANYQVTPDAIGMWVGYIAEQFAIGHDRVRLTDVAIGSGNLVATVSQVLATAAITTTVIGYDNDDTLLTVASGLAALLGYDWQLELGDAVALTAQSTTDLLISDLPVGYYPKDEVAHYQVNAAPEKTFAHHLLIEQGMRQLIPGGLGIFVAPANLFESDQAKQLLGYLQSDEVYLQGMLRFPDKLFVDPAVAKVLLILQRAGAQATQAEPVMLGQIPEVANKAANAQFISEFSTWMQDNHLKMPQD</sequence>
<dbReference type="GO" id="GO:0008170">
    <property type="term" value="F:N-methyltransferase activity"/>
    <property type="evidence" value="ECO:0007669"/>
    <property type="project" value="InterPro"/>
</dbReference>
<dbReference type="KEGG" id="wso:WSWS_01159"/>
<dbReference type="Proteomes" id="UP000254912">
    <property type="component" value="Unassembled WGS sequence"/>
</dbReference>
<gene>
    <name evidence="1" type="ORF">DFP99_0788</name>
</gene>
<reference evidence="1 2" key="1">
    <citation type="submission" date="2018-07" db="EMBL/GenBank/DDBJ databases">
        <title>Genomic Encyclopedia of Type Strains, Phase III (KMG-III): the genomes of soil and plant-associated and newly described type strains.</title>
        <authorList>
            <person name="Whitman W."/>
        </authorList>
    </citation>
    <scope>NUCLEOTIDE SEQUENCE [LARGE SCALE GENOMIC DNA]</scope>
    <source>
        <strain evidence="1 2">CECT 7031</strain>
    </source>
</reference>
<proteinExistence type="predicted"/>
<evidence type="ECO:0000313" key="1">
    <source>
        <dbReference type="EMBL" id="RDL12349.1"/>
    </source>
</evidence>
<comment type="caution">
    <text evidence="1">The sequence shown here is derived from an EMBL/GenBank/DDBJ whole genome shotgun (WGS) entry which is preliminary data.</text>
</comment>
<dbReference type="AlphaFoldDB" id="A0A288Q6R3"/>
<dbReference type="SUPFAM" id="SSF53335">
    <property type="entry name" value="S-adenosyl-L-methionine-dependent methyltransferases"/>
    <property type="match status" value="1"/>
</dbReference>
<keyword evidence="1" id="KW-0489">Methyltransferase</keyword>
<dbReference type="RefSeq" id="WP_070230383.1">
    <property type="nucleotide sequence ID" value="NZ_BJYO01000002.1"/>
</dbReference>
<dbReference type="PANTHER" id="PTHR41313">
    <property type="entry name" value="ADENINE-SPECIFIC METHYLTRANSFERASE"/>
    <property type="match status" value="1"/>
</dbReference>
<organism evidence="1 2">
    <name type="scientific">Weissella soli</name>
    <dbReference type="NCBI Taxonomy" id="155866"/>
    <lineage>
        <taxon>Bacteria</taxon>
        <taxon>Bacillati</taxon>
        <taxon>Bacillota</taxon>
        <taxon>Bacilli</taxon>
        <taxon>Lactobacillales</taxon>
        <taxon>Lactobacillaceae</taxon>
        <taxon>Weissella</taxon>
    </lineage>
</organism>
<dbReference type="Gene3D" id="3.40.50.150">
    <property type="entry name" value="Vaccinia Virus protein VP39"/>
    <property type="match status" value="1"/>
</dbReference>
<accession>A0A288Q6R3</accession>
<dbReference type="GO" id="GO:0003677">
    <property type="term" value="F:DNA binding"/>
    <property type="evidence" value="ECO:0007669"/>
    <property type="project" value="InterPro"/>
</dbReference>
<dbReference type="GO" id="GO:0032259">
    <property type="term" value="P:methylation"/>
    <property type="evidence" value="ECO:0007669"/>
    <property type="project" value="UniProtKB-KW"/>
</dbReference>
<dbReference type="InterPro" id="IPR052933">
    <property type="entry name" value="DNA_Protect_Modify"/>
</dbReference>
<dbReference type="InterPro" id="IPR029063">
    <property type="entry name" value="SAM-dependent_MTases_sf"/>
</dbReference>
<keyword evidence="1" id="KW-0808">Transferase</keyword>
<dbReference type="PANTHER" id="PTHR41313:SF1">
    <property type="entry name" value="DNA METHYLASE ADENINE-SPECIFIC DOMAIN-CONTAINING PROTEIN"/>
    <property type="match status" value="1"/>
</dbReference>
<evidence type="ECO:0000313" key="2">
    <source>
        <dbReference type="Proteomes" id="UP000254912"/>
    </source>
</evidence>
<protein>
    <submittedName>
        <fullName evidence="1">Site-specific DNA-methyltransferase (Adenine-specific)</fullName>
    </submittedName>
</protein>
<dbReference type="EMBL" id="QRAS01000001">
    <property type="protein sequence ID" value="RDL12349.1"/>
    <property type="molecule type" value="Genomic_DNA"/>
</dbReference>
<dbReference type="InterPro" id="IPR003356">
    <property type="entry name" value="DNA_methylase_A-5"/>
</dbReference>
<name>A0A288Q6R3_9LACO</name>
<keyword evidence="2" id="KW-1185">Reference proteome</keyword>